<evidence type="ECO:0000313" key="2">
    <source>
        <dbReference type="Proteomes" id="UP000788993"/>
    </source>
</evidence>
<dbReference type="AlphaFoldDB" id="A0A9P8NXB7"/>
<proteinExistence type="predicted"/>
<name>A0A9P8NXB7_9ASCO</name>
<organism evidence="1 2">
    <name type="scientific">Ogataea polymorpha</name>
    <dbReference type="NCBI Taxonomy" id="460523"/>
    <lineage>
        <taxon>Eukaryota</taxon>
        <taxon>Fungi</taxon>
        <taxon>Dikarya</taxon>
        <taxon>Ascomycota</taxon>
        <taxon>Saccharomycotina</taxon>
        <taxon>Pichiomycetes</taxon>
        <taxon>Pichiales</taxon>
        <taxon>Pichiaceae</taxon>
        <taxon>Ogataea</taxon>
    </lineage>
</organism>
<comment type="caution">
    <text evidence="1">The sequence shown here is derived from an EMBL/GenBank/DDBJ whole genome shotgun (WGS) entry which is preliminary data.</text>
</comment>
<keyword evidence="2" id="KW-1185">Reference proteome</keyword>
<evidence type="ECO:0000313" key="1">
    <source>
        <dbReference type="EMBL" id="KAH3660941.1"/>
    </source>
</evidence>
<reference evidence="1" key="2">
    <citation type="submission" date="2021-01" db="EMBL/GenBank/DDBJ databases">
        <authorList>
            <person name="Schikora-Tamarit M.A."/>
        </authorList>
    </citation>
    <scope>NUCLEOTIDE SEQUENCE</scope>
    <source>
        <strain evidence="1">NCAIM Y.01608</strain>
    </source>
</reference>
<sequence length="138" mass="15276">MILDMAPDLVPLLDKLPERMADCSAESEFRFLSKKSSTISNFSFSGISVCSRLSTSTLTDAEKVVSSTSLKTSTSSVNGLYFSLNENCTGCFRSFRVWIKHWHESAQRSTAKASACIFVSIEAKIVWPEKACVILFSK</sequence>
<dbReference type="EMBL" id="JAEUBD010001468">
    <property type="protein sequence ID" value="KAH3660941.1"/>
    <property type="molecule type" value="Genomic_DNA"/>
</dbReference>
<reference evidence="1" key="1">
    <citation type="journal article" date="2021" name="Open Biol.">
        <title>Shared evolutionary footprints suggest mitochondrial oxidative damage underlies multiple complex I losses in fungi.</title>
        <authorList>
            <person name="Schikora-Tamarit M.A."/>
            <person name="Marcet-Houben M."/>
            <person name="Nosek J."/>
            <person name="Gabaldon T."/>
        </authorList>
    </citation>
    <scope>NUCLEOTIDE SEQUENCE</scope>
    <source>
        <strain evidence="1">NCAIM Y.01608</strain>
    </source>
</reference>
<dbReference type="Proteomes" id="UP000788993">
    <property type="component" value="Unassembled WGS sequence"/>
</dbReference>
<protein>
    <submittedName>
        <fullName evidence="1">Uncharacterized protein</fullName>
    </submittedName>
</protein>
<gene>
    <name evidence="1" type="ORF">OGATHE_005273</name>
</gene>
<accession>A0A9P8NXB7</accession>